<gene>
    <name evidence="2" type="ORF">ILUMI_17763</name>
</gene>
<reference evidence="2" key="1">
    <citation type="submission" date="2019-08" db="EMBL/GenBank/DDBJ databases">
        <title>The genome of the North American firefly Photinus pyralis.</title>
        <authorList>
            <consortium name="Photinus pyralis genome working group"/>
            <person name="Fallon T.R."/>
            <person name="Sander Lower S.E."/>
            <person name="Weng J.-K."/>
        </authorList>
    </citation>
    <scope>NUCLEOTIDE SEQUENCE</scope>
    <source>
        <strain evidence="2">TRF0915ILg1</strain>
        <tissue evidence="2">Whole body</tissue>
    </source>
</reference>
<evidence type="ECO:0000313" key="2">
    <source>
        <dbReference type="EMBL" id="KAF2888410.1"/>
    </source>
</evidence>
<proteinExistence type="predicted"/>
<evidence type="ECO:0000313" key="3">
    <source>
        <dbReference type="Proteomes" id="UP000801492"/>
    </source>
</evidence>
<dbReference type="Pfam" id="PF23339">
    <property type="entry name" value="PTHB1_CtH"/>
    <property type="match status" value="1"/>
</dbReference>
<keyword evidence="3" id="KW-1185">Reference proteome</keyword>
<sequence>NWEDTLDVSLCFLIRTILSKSEKDKIKAAHTSIEEITEISKVEKHINQVLERVIKIGPNLETHINGENEGKQIEEQNNKELLPIGSRIGESSSRILSARKGVQRKRQETVTVYDDTE</sequence>
<name>A0A8K0CJJ8_IGNLU</name>
<protein>
    <recommendedName>
        <fullName evidence="1">PTHB1 C-terminal helix bundle domain-containing protein</fullName>
    </recommendedName>
</protein>
<organism evidence="2 3">
    <name type="scientific">Ignelater luminosus</name>
    <name type="common">Cucubano</name>
    <name type="synonym">Pyrophorus luminosus</name>
    <dbReference type="NCBI Taxonomy" id="2038154"/>
    <lineage>
        <taxon>Eukaryota</taxon>
        <taxon>Metazoa</taxon>
        <taxon>Ecdysozoa</taxon>
        <taxon>Arthropoda</taxon>
        <taxon>Hexapoda</taxon>
        <taxon>Insecta</taxon>
        <taxon>Pterygota</taxon>
        <taxon>Neoptera</taxon>
        <taxon>Endopterygota</taxon>
        <taxon>Coleoptera</taxon>
        <taxon>Polyphaga</taxon>
        <taxon>Elateriformia</taxon>
        <taxon>Elateroidea</taxon>
        <taxon>Elateridae</taxon>
        <taxon>Agrypninae</taxon>
        <taxon>Pyrophorini</taxon>
        <taxon>Ignelater</taxon>
    </lineage>
</organism>
<dbReference type="EMBL" id="VTPC01077586">
    <property type="protein sequence ID" value="KAF2888410.1"/>
    <property type="molecule type" value="Genomic_DNA"/>
</dbReference>
<feature type="non-terminal residue" evidence="2">
    <location>
        <position position="117"/>
    </location>
</feature>
<evidence type="ECO:0000259" key="1">
    <source>
        <dbReference type="Pfam" id="PF23339"/>
    </source>
</evidence>
<dbReference type="Proteomes" id="UP000801492">
    <property type="component" value="Unassembled WGS sequence"/>
</dbReference>
<feature type="domain" description="PTHB1 C-terminal helix bundle" evidence="1">
    <location>
        <begin position="2"/>
        <end position="53"/>
    </location>
</feature>
<comment type="caution">
    <text evidence="2">The sequence shown here is derived from an EMBL/GenBank/DDBJ whole genome shotgun (WGS) entry which is preliminary data.</text>
</comment>
<dbReference type="OrthoDB" id="10262646at2759"/>
<accession>A0A8K0CJJ8</accession>
<dbReference type="InterPro" id="IPR055364">
    <property type="entry name" value="PTHB1_CtH_dom"/>
</dbReference>
<dbReference type="AlphaFoldDB" id="A0A8K0CJJ8"/>